<evidence type="ECO:0000256" key="1">
    <source>
        <dbReference type="ARBA" id="ARBA00022737"/>
    </source>
</evidence>
<feature type="repeat" description="TPR" evidence="3">
    <location>
        <begin position="141"/>
        <end position="174"/>
    </location>
</feature>
<dbReference type="Proteomes" id="UP000540656">
    <property type="component" value="Unassembled WGS sequence"/>
</dbReference>
<accession>A0A7Y9UQC9</accession>
<keyword evidence="4" id="KW-0472">Membrane</keyword>
<dbReference type="InterPro" id="IPR011990">
    <property type="entry name" value="TPR-like_helical_dom_sf"/>
</dbReference>
<protein>
    <submittedName>
        <fullName evidence="5">Tfp pilus assembly protein PilF</fullName>
    </submittedName>
</protein>
<sequence>MSVRNDLARAEQLLELGRYVEAETLLRALLADHPGSIEVLHVMATVLLFAERNEESLEVAWQALALAPEDPDCRLAVCDALMQLDRGPEALELAEVAIVSDPDDWRSWFAHARALSSLPMPRVRDALDSINRAIGLNPHSADLHAFAGVLLEVLGLRDLARSAFTEALRLDPQHTAALTSLADLDAGLFRLGRSAANVRAAVGADAQDSFAHGGVSTLAGRLARRLLLALILAGIVVGLEVYGGASFLVRGATGVAALALCGLLVRSSLHHLPRGMTRSAGALWGGVGAGTKVLLGVCVVITICLCVMAFAPTAIGSNAGLVFLRVVRILLMLTIFVCVFQAVALLFIRKK</sequence>
<feature type="transmembrane region" description="Helical" evidence="4">
    <location>
        <begin position="327"/>
        <end position="348"/>
    </location>
</feature>
<feature type="transmembrane region" description="Helical" evidence="4">
    <location>
        <begin position="293"/>
        <end position="315"/>
    </location>
</feature>
<feature type="transmembrane region" description="Helical" evidence="4">
    <location>
        <begin position="226"/>
        <end position="245"/>
    </location>
</feature>
<evidence type="ECO:0000313" key="5">
    <source>
        <dbReference type="EMBL" id="NYG59127.1"/>
    </source>
</evidence>
<dbReference type="Pfam" id="PF13428">
    <property type="entry name" value="TPR_14"/>
    <property type="match status" value="1"/>
</dbReference>
<dbReference type="RefSeq" id="WP_179502210.1">
    <property type="nucleotide sequence ID" value="NZ_JACCAA010000001.1"/>
</dbReference>
<organism evidence="5 6">
    <name type="scientific">Nocardioides daedukensis</name>
    <dbReference type="NCBI Taxonomy" id="634462"/>
    <lineage>
        <taxon>Bacteria</taxon>
        <taxon>Bacillati</taxon>
        <taxon>Actinomycetota</taxon>
        <taxon>Actinomycetes</taxon>
        <taxon>Propionibacteriales</taxon>
        <taxon>Nocardioidaceae</taxon>
        <taxon>Nocardioides</taxon>
    </lineage>
</organism>
<evidence type="ECO:0000256" key="4">
    <source>
        <dbReference type="SAM" id="Phobius"/>
    </source>
</evidence>
<dbReference type="EMBL" id="JACCAA010000001">
    <property type="protein sequence ID" value="NYG59127.1"/>
    <property type="molecule type" value="Genomic_DNA"/>
</dbReference>
<dbReference type="SUPFAM" id="SSF48452">
    <property type="entry name" value="TPR-like"/>
    <property type="match status" value="1"/>
</dbReference>
<evidence type="ECO:0000256" key="2">
    <source>
        <dbReference type="ARBA" id="ARBA00022803"/>
    </source>
</evidence>
<dbReference type="PROSITE" id="PS50005">
    <property type="entry name" value="TPR"/>
    <property type="match status" value="1"/>
</dbReference>
<proteinExistence type="predicted"/>
<dbReference type="InterPro" id="IPR019734">
    <property type="entry name" value="TPR_rpt"/>
</dbReference>
<evidence type="ECO:0000313" key="6">
    <source>
        <dbReference type="Proteomes" id="UP000540656"/>
    </source>
</evidence>
<keyword evidence="6" id="KW-1185">Reference proteome</keyword>
<evidence type="ECO:0000256" key="3">
    <source>
        <dbReference type="PROSITE-ProRule" id="PRU00339"/>
    </source>
</evidence>
<gene>
    <name evidence="5" type="ORF">BJ980_002050</name>
</gene>
<dbReference type="PANTHER" id="PTHR44943">
    <property type="entry name" value="CELLULOSE SYNTHASE OPERON PROTEIN C"/>
    <property type="match status" value="1"/>
</dbReference>
<dbReference type="InterPro" id="IPR051685">
    <property type="entry name" value="Ycf3/AcsC/BcsC/TPR_MFPF"/>
</dbReference>
<dbReference type="Pfam" id="PF13432">
    <property type="entry name" value="TPR_16"/>
    <property type="match status" value="1"/>
</dbReference>
<dbReference type="Gene3D" id="1.25.40.10">
    <property type="entry name" value="Tetratricopeptide repeat domain"/>
    <property type="match status" value="2"/>
</dbReference>
<dbReference type="PANTHER" id="PTHR44943:SF4">
    <property type="entry name" value="TPR REPEAT-CONTAINING PROTEIN MJ0798"/>
    <property type="match status" value="1"/>
</dbReference>
<name>A0A7Y9UQC9_9ACTN</name>
<keyword evidence="4" id="KW-1133">Transmembrane helix</keyword>
<keyword evidence="4" id="KW-0812">Transmembrane</keyword>
<keyword evidence="1" id="KW-0677">Repeat</keyword>
<feature type="transmembrane region" description="Helical" evidence="4">
    <location>
        <begin position="251"/>
        <end position="272"/>
    </location>
</feature>
<dbReference type="AlphaFoldDB" id="A0A7Y9UQC9"/>
<reference evidence="5 6" key="1">
    <citation type="submission" date="2020-07" db="EMBL/GenBank/DDBJ databases">
        <title>Sequencing the genomes of 1000 actinobacteria strains.</title>
        <authorList>
            <person name="Klenk H.-P."/>
        </authorList>
    </citation>
    <scope>NUCLEOTIDE SEQUENCE [LARGE SCALE GENOMIC DNA]</scope>
    <source>
        <strain evidence="5 6">DSM 23819</strain>
    </source>
</reference>
<dbReference type="SMART" id="SM00028">
    <property type="entry name" value="TPR"/>
    <property type="match status" value="2"/>
</dbReference>
<keyword evidence="2 3" id="KW-0802">TPR repeat</keyword>
<comment type="caution">
    <text evidence="5">The sequence shown here is derived from an EMBL/GenBank/DDBJ whole genome shotgun (WGS) entry which is preliminary data.</text>
</comment>